<gene>
    <name evidence="2" type="ORF">ILEXP_LOCUS55152</name>
</gene>
<sequence length="185" mass="20528">MFGVKSSENRVSILDCALKLEFELISVQCRGSHSNPEDITTFNDWTAAMPQQHDSAGPCDAISMAQQWANPHHEPAVLPSNSAETMLNDPPQATTSQARQQSDHLETLTDDQKPAETHDQRSTTLRISPKTMATELPEPYPHTENEPSHSFDQSTTSPPTHATTSHAHPQIITRFQHGVFKLNPK</sequence>
<protein>
    <submittedName>
        <fullName evidence="2">Uncharacterized protein</fullName>
    </submittedName>
</protein>
<feature type="compositionally biased region" description="Basic and acidic residues" evidence="1">
    <location>
        <begin position="101"/>
        <end position="121"/>
    </location>
</feature>
<dbReference type="AlphaFoldDB" id="A0ABC8UVR3"/>
<comment type="caution">
    <text evidence="2">The sequence shown here is derived from an EMBL/GenBank/DDBJ whole genome shotgun (WGS) entry which is preliminary data.</text>
</comment>
<feature type="compositionally biased region" description="Low complexity" evidence="1">
    <location>
        <begin position="154"/>
        <end position="168"/>
    </location>
</feature>
<dbReference type="Proteomes" id="UP001642360">
    <property type="component" value="Unassembled WGS sequence"/>
</dbReference>
<feature type="compositionally biased region" description="Polar residues" evidence="1">
    <location>
        <begin position="79"/>
        <end position="100"/>
    </location>
</feature>
<evidence type="ECO:0000256" key="1">
    <source>
        <dbReference type="SAM" id="MobiDB-lite"/>
    </source>
</evidence>
<keyword evidence="3" id="KW-1185">Reference proteome</keyword>
<reference evidence="2 3" key="1">
    <citation type="submission" date="2024-02" db="EMBL/GenBank/DDBJ databases">
        <authorList>
            <person name="Vignale AGUSTIN F."/>
            <person name="Sosa J E."/>
            <person name="Modenutti C."/>
        </authorList>
    </citation>
    <scope>NUCLEOTIDE SEQUENCE [LARGE SCALE GENOMIC DNA]</scope>
</reference>
<accession>A0ABC8UVR3</accession>
<feature type="region of interest" description="Disordered" evidence="1">
    <location>
        <begin position="73"/>
        <end position="168"/>
    </location>
</feature>
<evidence type="ECO:0000313" key="3">
    <source>
        <dbReference type="Proteomes" id="UP001642360"/>
    </source>
</evidence>
<dbReference type="EMBL" id="CAUOFW020009086">
    <property type="protein sequence ID" value="CAK9184804.1"/>
    <property type="molecule type" value="Genomic_DNA"/>
</dbReference>
<organism evidence="2 3">
    <name type="scientific">Ilex paraguariensis</name>
    <name type="common">yerba mate</name>
    <dbReference type="NCBI Taxonomy" id="185542"/>
    <lineage>
        <taxon>Eukaryota</taxon>
        <taxon>Viridiplantae</taxon>
        <taxon>Streptophyta</taxon>
        <taxon>Embryophyta</taxon>
        <taxon>Tracheophyta</taxon>
        <taxon>Spermatophyta</taxon>
        <taxon>Magnoliopsida</taxon>
        <taxon>eudicotyledons</taxon>
        <taxon>Gunneridae</taxon>
        <taxon>Pentapetalae</taxon>
        <taxon>asterids</taxon>
        <taxon>campanulids</taxon>
        <taxon>Aquifoliales</taxon>
        <taxon>Aquifoliaceae</taxon>
        <taxon>Ilex</taxon>
    </lineage>
</organism>
<proteinExistence type="predicted"/>
<name>A0ABC8UVR3_9AQUA</name>
<evidence type="ECO:0000313" key="2">
    <source>
        <dbReference type="EMBL" id="CAK9184804.1"/>
    </source>
</evidence>